<dbReference type="AlphaFoldDB" id="A0A177WQF8"/>
<organism evidence="2 3">
    <name type="scientific">Batrachochytrium dendrobatidis (strain JEL423)</name>
    <dbReference type="NCBI Taxonomy" id="403673"/>
    <lineage>
        <taxon>Eukaryota</taxon>
        <taxon>Fungi</taxon>
        <taxon>Fungi incertae sedis</taxon>
        <taxon>Chytridiomycota</taxon>
        <taxon>Chytridiomycota incertae sedis</taxon>
        <taxon>Chytridiomycetes</taxon>
        <taxon>Rhizophydiales</taxon>
        <taxon>Rhizophydiales incertae sedis</taxon>
        <taxon>Batrachochytrium</taxon>
    </lineage>
</organism>
<reference evidence="2 3" key="2">
    <citation type="submission" date="2016-05" db="EMBL/GenBank/DDBJ databases">
        <title>Lineage-specific infection strategies underlie the spectrum of fungal disease in amphibians.</title>
        <authorList>
            <person name="Cuomo C.A."/>
            <person name="Farrer R.A."/>
            <person name="James T."/>
            <person name="Longcore J."/>
            <person name="Birren B."/>
        </authorList>
    </citation>
    <scope>NUCLEOTIDE SEQUENCE [LARGE SCALE GENOMIC DNA]</scope>
    <source>
        <strain evidence="2 3">JEL423</strain>
    </source>
</reference>
<dbReference type="EMBL" id="DS022307">
    <property type="protein sequence ID" value="OAJ42358.1"/>
    <property type="molecule type" value="Genomic_DNA"/>
</dbReference>
<dbReference type="STRING" id="403673.A0A177WQF8"/>
<sequence length="270" mass="29927">MGMRSQFLLNLSQRLISPSSLDCEASTSLFCDRTSPFFAQPLRNTPVCLVVLGIAKPSVGTSSTVLNPPDELMTDEDIMTLDEKALQEHTGTYIGEEIVTDSSGRFCCLMRVPKSAVDRMMAAQLESNPSIQRQPWTRLLLMAYLPNRCLKIRDMAVITLIPSTGITVISDIDDTIKDSSVFLGKRLAAKVAFLEDGKEVRGMSDCYNLLSAKGVAIHYLSAGPFQLYSPISAFLKTFSFPQGSVTLRNVREVLSTRAYKNTELVRILKW</sequence>
<dbReference type="eggNOG" id="ENOG502QT5E">
    <property type="taxonomic scope" value="Eukaryota"/>
</dbReference>
<dbReference type="Proteomes" id="UP000077115">
    <property type="component" value="Unassembled WGS sequence"/>
</dbReference>
<evidence type="ECO:0000313" key="3">
    <source>
        <dbReference type="Proteomes" id="UP000077115"/>
    </source>
</evidence>
<protein>
    <recommendedName>
        <fullName evidence="1">Phosphatidate phosphatase APP1 catalytic domain-containing protein</fullName>
    </recommendedName>
</protein>
<dbReference type="Pfam" id="PF09949">
    <property type="entry name" value="APP1_cat"/>
    <property type="match status" value="1"/>
</dbReference>
<dbReference type="PANTHER" id="PTHR28208:SF3">
    <property type="entry name" value="PHOSPHATIDATE PHOSPHATASE APP1"/>
    <property type="match status" value="1"/>
</dbReference>
<gene>
    <name evidence="2" type="ORF">BDEG_25814</name>
</gene>
<dbReference type="PANTHER" id="PTHR28208">
    <property type="entry name" value="PHOSPHATIDATE PHOSPHATASE APP1"/>
    <property type="match status" value="1"/>
</dbReference>
<evidence type="ECO:0000313" key="2">
    <source>
        <dbReference type="EMBL" id="OAJ42358.1"/>
    </source>
</evidence>
<dbReference type="InterPro" id="IPR052935">
    <property type="entry name" value="Mg2+_PAP"/>
</dbReference>
<reference evidence="2 3" key="1">
    <citation type="submission" date="2006-10" db="EMBL/GenBank/DDBJ databases">
        <title>The Genome Sequence of Batrachochytrium dendrobatidis JEL423.</title>
        <authorList>
            <consortium name="The Broad Institute Genome Sequencing Platform"/>
            <person name="Birren B."/>
            <person name="Lander E."/>
            <person name="Galagan J."/>
            <person name="Cuomo C."/>
            <person name="Devon K."/>
            <person name="Jaffe D."/>
            <person name="Butler J."/>
            <person name="Alvarez P."/>
            <person name="Gnerre S."/>
            <person name="Grabherr M."/>
            <person name="Kleber M."/>
            <person name="Mauceli E."/>
            <person name="Brockman W."/>
            <person name="Young S."/>
            <person name="LaButti K."/>
            <person name="Sykes S."/>
            <person name="DeCaprio D."/>
            <person name="Crawford M."/>
            <person name="Koehrsen M."/>
            <person name="Engels R."/>
            <person name="Montgomery P."/>
            <person name="Pearson M."/>
            <person name="Howarth C."/>
            <person name="Larson L."/>
            <person name="White J."/>
            <person name="O'Leary S."/>
            <person name="Kodira C."/>
            <person name="Zeng Q."/>
            <person name="Yandava C."/>
            <person name="Alvarado L."/>
            <person name="Longcore J."/>
            <person name="James T."/>
        </authorList>
    </citation>
    <scope>NUCLEOTIDE SEQUENCE [LARGE SCALE GENOMIC DNA]</scope>
    <source>
        <strain evidence="2 3">JEL423</strain>
    </source>
</reference>
<dbReference type="GO" id="GO:0008195">
    <property type="term" value="F:phosphatidate phosphatase activity"/>
    <property type="evidence" value="ECO:0007669"/>
    <property type="project" value="InterPro"/>
</dbReference>
<name>A0A177WQF8_BATDL</name>
<accession>A0A177WQF8</accession>
<dbReference type="VEuPathDB" id="FungiDB:BDEG_25814"/>
<feature type="domain" description="Phosphatidate phosphatase APP1 catalytic" evidence="1">
    <location>
        <begin position="166"/>
        <end position="270"/>
    </location>
</feature>
<dbReference type="OrthoDB" id="2117591at2759"/>
<evidence type="ECO:0000259" key="1">
    <source>
        <dbReference type="Pfam" id="PF09949"/>
    </source>
</evidence>
<dbReference type="InterPro" id="IPR019236">
    <property type="entry name" value="APP1_cat"/>
</dbReference>
<proteinExistence type="predicted"/>